<evidence type="ECO:0000313" key="2">
    <source>
        <dbReference type="EMBL" id="KAK6137491.1"/>
    </source>
</evidence>
<keyword evidence="1" id="KW-0472">Membrane</keyword>
<accession>A0ABR0VT78</accession>
<organism evidence="2 3">
    <name type="scientific">Rehmannia glutinosa</name>
    <name type="common">Chinese foxglove</name>
    <dbReference type="NCBI Taxonomy" id="99300"/>
    <lineage>
        <taxon>Eukaryota</taxon>
        <taxon>Viridiplantae</taxon>
        <taxon>Streptophyta</taxon>
        <taxon>Embryophyta</taxon>
        <taxon>Tracheophyta</taxon>
        <taxon>Spermatophyta</taxon>
        <taxon>Magnoliopsida</taxon>
        <taxon>eudicotyledons</taxon>
        <taxon>Gunneridae</taxon>
        <taxon>Pentapetalae</taxon>
        <taxon>asterids</taxon>
        <taxon>lamiids</taxon>
        <taxon>Lamiales</taxon>
        <taxon>Orobanchaceae</taxon>
        <taxon>Rehmannieae</taxon>
        <taxon>Rehmannia</taxon>
    </lineage>
</organism>
<comment type="caution">
    <text evidence="2">The sequence shown here is derived from an EMBL/GenBank/DDBJ whole genome shotgun (WGS) entry which is preliminary data.</text>
</comment>
<gene>
    <name evidence="2" type="ORF">DH2020_028744</name>
</gene>
<dbReference type="EMBL" id="JABTTQ020000835">
    <property type="protein sequence ID" value="KAK6137491.1"/>
    <property type="molecule type" value="Genomic_DNA"/>
</dbReference>
<feature type="transmembrane region" description="Helical" evidence="1">
    <location>
        <begin position="108"/>
        <end position="125"/>
    </location>
</feature>
<keyword evidence="1" id="KW-1133">Transmembrane helix</keyword>
<feature type="transmembrane region" description="Helical" evidence="1">
    <location>
        <begin position="185"/>
        <end position="207"/>
    </location>
</feature>
<evidence type="ECO:0000256" key="1">
    <source>
        <dbReference type="SAM" id="Phobius"/>
    </source>
</evidence>
<keyword evidence="3" id="KW-1185">Reference proteome</keyword>
<feature type="transmembrane region" description="Helical" evidence="1">
    <location>
        <begin position="83"/>
        <end position="102"/>
    </location>
</feature>
<sequence>MSVLRFTGITLIANNMSGLWAALLDDESMHEILPETENTSFSRSRIKKRGKLVQFGVGILGAISVQSENRSTWRRMLDERRKWIEFAVGMVGTILFQNFFRLTSFDHVLAFLYLAVSWLGNLALLRASGDFGLFNFLLGNLIVDCTVSQFGLRGTTWIAYGASILLYGLRLKLESMSYVERGARAIEAWLFSSFWAIISLTFLILGFDALDRTDLSTSISPIVMFIFKHALAIAFFD</sequence>
<protein>
    <submittedName>
        <fullName evidence="2">Uncharacterized protein</fullName>
    </submittedName>
</protein>
<dbReference type="Proteomes" id="UP001318860">
    <property type="component" value="Unassembled WGS sequence"/>
</dbReference>
<proteinExistence type="predicted"/>
<feature type="transmembrane region" description="Helical" evidence="1">
    <location>
        <begin position="157"/>
        <end position="173"/>
    </location>
</feature>
<reference evidence="2 3" key="1">
    <citation type="journal article" date="2021" name="Comput. Struct. Biotechnol. J.">
        <title>De novo genome assembly of the potent medicinal plant Rehmannia glutinosa using nanopore technology.</title>
        <authorList>
            <person name="Ma L."/>
            <person name="Dong C."/>
            <person name="Song C."/>
            <person name="Wang X."/>
            <person name="Zheng X."/>
            <person name="Niu Y."/>
            <person name="Chen S."/>
            <person name="Feng W."/>
        </authorList>
    </citation>
    <scope>NUCLEOTIDE SEQUENCE [LARGE SCALE GENOMIC DNA]</scope>
    <source>
        <strain evidence="2">DH-2019</strain>
    </source>
</reference>
<feature type="transmembrane region" description="Helical" evidence="1">
    <location>
        <begin position="219"/>
        <end position="236"/>
    </location>
</feature>
<name>A0ABR0VT78_REHGL</name>
<evidence type="ECO:0000313" key="3">
    <source>
        <dbReference type="Proteomes" id="UP001318860"/>
    </source>
</evidence>
<keyword evidence="1" id="KW-0812">Transmembrane</keyword>